<accession>A0ABR0MGT8</accession>
<evidence type="ECO:0000313" key="1">
    <source>
        <dbReference type="EMBL" id="KAK5772435.1"/>
    </source>
</evidence>
<name>A0ABR0MGT8_GOSAR</name>
<reference evidence="1 2" key="1">
    <citation type="submission" date="2023-03" db="EMBL/GenBank/DDBJ databases">
        <title>WGS of Gossypium arboreum.</title>
        <authorList>
            <person name="Yu D."/>
        </authorList>
    </citation>
    <scope>NUCLEOTIDE SEQUENCE [LARGE SCALE GENOMIC DNA]</scope>
    <source>
        <tissue evidence="1">Leaf</tissue>
    </source>
</reference>
<protein>
    <submittedName>
        <fullName evidence="1">Uncharacterized protein</fullName>
    </submittedName>
</protein>
<gene>
    <name evidence="1" type="ORF">PVK06_048724</name>
</gene>
<dbReference type="Proteomes" id="UP001358586">
    <property type="component" value="Chromosome 13"/>
</dbReference>
<comment type="caution">
    <text evidence="1">The sequence shown here is derived from an EMBL/GenBank/DDBJ whole genome shotgun (WGS) entry which is preliminary data.</text>
</comment>
<sequence length="110" mass="12711">MTIPMVRYCDIHDSLEMELAPTKGHPILDMKLQLRLIMKRKLRTKRKLITKEVEIDDDPVRESGLDGLGIALFSELEVIPIELKRSGFEHNQILQCMNVYPTCLMSTLML</sequence>
<keyword evidence="2" id="KW-1185">Reference proteome</keyword>
<dbReference type="EMBL" id="JARKNE010000013">
    <property type="protein sequence ID" value="KAK5772435.1"/>
    <property type="molecule type" value="Genomic_DNA"/>
</dbReference>
<proteinExistence type="predicted"/>
<evidence type="ECO:0000313" key="2">
    <source>
        <dbReference type="Proteomes" id="UP001358586"/>
    </source>
</evidence>
<organism evidence="1 2">
    <name type="scientific">Gossypium arboreum</name>
    <name type="common">Tree cotton</name>
    <name type="synonym">Gossypium nanking</name>
    <dbReference type="NCBI Taxonomy" id="29729"/>
    <lineage>
        <taxon>Eukaryota</taxon>
        <taxon>Viridiplantae</taxon>
        <taxon>Streptophyta</taxon>
        <taxon>Embryophyta</taxon>
        <taxon>Tracheophyta</taxon>
        <taxon>Spermatophyta</taxon>
        <taxon>Magnoliopsida</taxon>
        <taxon>eudicotyledons</taxon>
        <taxon>Gunneridae</taxon>
        <taxon>Pentapetalae</taxon>
        <taxon>rosids</taxon>
        <taxon>malvids</taxon>
        <taxon>Malvales</taxon>
        <taxon>Malvaceae</taxon>
        <taxon>Malvoideae</taxon>
        <taxon>Gossypium</taxon>
    </lineage>
</organism>